<dbReference type="InterPro" id="IPR005828">
    <property type="entry name" value="MFS_sugar_transport-like"/>
</dbReference>
<comment type="subunit">
    <text evidence="2">Homodimer.</text>
</comment>
<evidence type="ECO:0000256" key="12">
    <source>
        <dbReference type="ARBA" id="ARBA00044710"/>
    </source>
</evidence>
<comment type="catalytic activity">
    <reaction evidence="7">
        <text>D-galactose(in) = D-galactose(out)</text>
        <dbReference type="Rhea" id="RHEA:34915"/>
        <dbReference type="ChEBI" id="CHEBI:4139"/>
    </reaction>
    <physiologicalReaction direction="right-to-left" evidence="7">
        <dbReference type="Rhea" id="RHEA:34917"/>
    </physiologicalReaction>
</comment>
<dbReference type="PANTHER" id="PTHR48020:SF12">
    <property type="entry name" value="PROTON MYO-INOSITOL COTRANSPORTER"/>
    <property type="match status" value="1"/>
</dbReference>
<keyword evidence="17" id="KW-1185">Reference proteome</keyword>
<dbReference type="Pfam" id="PF00083">
    <property type="entry name" value="Sugar_tr"/>
    <property type="match status" value="2"/>
</dbReference>
<gene>
    <name evidence="16" type="ORF">ACHAXA_004107</name>
</gene>
<feature type="transmembrane region" description="Helical" evidence="15">
    <location>
        <begin position="430"/>
        <end position="452"/>
    </location>
</feature>
<evidence type="ECO:0000256" key="2">
    <source>
        <dbReference type="ARBA" id="ARBA00011738"/>
    </source>
</evidence>
<evidence type="ECO:0000256" key="6">
    <source>
        <dbReference type="ARBA" id="ARBA00023136"/>
    </source>
</evidence>
<feature type="transmembrane region" description="Helical" evidence="15">
    <location>
        <begin position="322"/>
        <end position="341"/>
    </location>
</feature>
<dbReference type="InterPro" id="IPR036259">
    <property type="entry name" value="MFS_trans_sf"/>
</dbReference>
<dbReference type="Gene3D" id="1.20.1250.20">
    <property type="entry name" value="MFS general substrate transporter like domains"/>
    <property type="match status" value="1"/>
</dbReference>
<comment type="catalytic activity">
    <reaction evidence="10">
        <text>D-mannose(out) = D-mannose(in)</text>
        <dbReference type="Rhea" id="RHEA:78391"/>
        <dbReference type="ChEBI" id="CHEBI:4208"/>
    </reaction>
    <physiologicalReaction direction="left-to-right" evidence="10">
        <dbReference type="Rhea" id="RHEA:78392"/>
    </physiologicalReaction>
</comment>
<feature type="transmembrane region" description="Helical" evidence="15">
    <location>
        <begin position="263"/>
        <end position="285"/>
    </location>
</feature>
<evidence type="ECO:0000256" key="5">
    <source>
        <dbReference type="ARBA" id="ARBA00022989"/>
    </source>
</evidence>
<dbReference type="EMBL" id="JALLPB020000028">
    <property type="protein sequence ID" value="KAL3823835.1"/>
    <property type="molecule type" value="Genomic_DNA"/>
</dbReference>
<feature type="transmembrane region" description="Helical" evidence="15">
    <location>
        <begin position="464"/>
        <end position="480"/>
    </location>
</feature>
<evidence type="ECO:0000256" key="13">
    <source>
        <dbReference type="ARBA" id="ARBA00044780"/>
    </source>
</evidence>
<keyword evidence="5 15" id="KW-1133">Transmembrane helix</keyword>
<sequence length="538" mass="58317">MIGRFVVGWAVAVSGIADVTYLHEISSVWEKQDGEGVRNATEEDGADGALSTSGGRSTEGAIVAVDARSTGIGGRGSVVCVNEACISLGFLLAFGVAAVGGPSQNVSGDAEQASDAWRVMFGYAGLLAALQFFGMLFMPESPVWLHEKGRVQDAVSARNIIRGTLSASEDNRESGTHCHETNGDSSNENSYQKITQTRRESHGFEMHVISLSSSEEEEEPNVPSRLHNANAIDCMVNLWIQIRSASSQMKVAYRRILPYRNQCVIAFFLATSQQFCGHPSILSFAPEIFAMFNESPRNDQAATDKGGSDNSTNAVVLTPIELTVGIGFLKFLTTCLVILFIERGGRRLWLLSGMSCILLSLTFLYISLIGRDGDGTAESSDDTQQLPSSLKNQLGYVGVYGVAIGYASSFGPLTWLIVSEVFPSSIRGRALGFATVVTYMAAGLVSNTFLIIQEELGLSGCVSLYWTSTLISIVFVWLAVPDTGGEKSPEEIGKELKRMWIWGGKRHSRQSNDGQEFQSRYTPSTLKRFYGGDQTIMT</sequence>
<reference evidence="16 17" key="1">
    <citation type="submission" date="2024-10" db="EMBL/GenBank/DDBJ databases">
        <title>Updated reference genomes for cyclostephanoid diatoms.</title>
        <authorList>
            <person name="Roberts W.R."/>
            <person name="Alverson A.J."/>
        </authorList>
    </citation>
    <scope>NUCLEOTIDE SEQUENCE [LARGE SCALE GENOMIC DNA]</scope>
    <source>
        <strain evidence="16 17">AJA228-03</strain>
    </source>
</reference>
<evidence type="ECO:0000256" key="10">
    <source>
        <dbReference type="ARBA" id="ARBA00044662"/>
    </source>
</evidence>
<dbReference type="PANTHER" id="PTHR48020">
    <property type="entry name" value="PROTON MYO-INOSITOL COTRANSPORTER"/>
    <property type="match status" value="1"/>
</dbReference>
<evidence type="ECO:0000256" key="8">
    <source>
        <dbReference type="ARBA" id="ARBA00044648"/>
    </source>
</evidence>
<protein>
    <recommendedName>
        <fullName evidence="13">Hexose transporter 1</fullName>
    </recommendedName>
</protein>
<comment type="caution">
    <text evidence="16">The sequence shown here is derived from an EMBL/GenBank/DDBJ whole genome shotgun (WGS) entry which is preliminary data.</text>
</comment>
<evidence type="ECO:0000256" key="3">
    <source>
        <dbReference type="ARBA" id="ARBA00022448"/>
    </source>
</evidence>
<feature type="region of interest" description="Disordered" evidence="14">
    <location>
        <begin position="166"/>
        <end position="190"/>
    </location>
</feature>
<dbReference type="GO" id="GO:0016020">
    <property type="term" value="C:membrane"/>
    <property type="evidence" value="ECO:0007669"/>
    <property type="project" value="UniProtKB-SubCell"/>
</dbReference>
<feature type="transmembrane region" description="Helical" evidence="15">
    <location>
        <begin position="348"/>
        <end position="369"/>
    </location>
</feature>
<feature type="transmembrane region" description="Helical" evidence="15">
    <location>
        <begin position="397"/>
        <end position="418"/>
    </location>
</feature>
<dbReference type="SUPFAM" id="SSF103473">
    <property type="entry name" value="MFS general substrate transporter"/>
    <property type="match status" value="1"/>
</dbReference>
<proteinExistence type="predicted"/>
<evidence type="ECO:0000256" key="4">
    <source>
        <dbReference type="ARBA" id="ARBA00022692"/>
    </source>
</evidence>
<comment type="catalytic activity">
    <reaction evidence="11">
        <text>D-glucosamine(out) = D-glucosamine(in)</text>
        <dbReference type="Rhea" id="RHEA:78423"/>
        <dbReference type="ChEBI" id="CHEBI:58723"/>
    </reaction>
    <physiologicalReaction direction="left-to-right" evidence="11">
        <dbReference type="Rhea" id="RHEA:78424"/>
    </physiologicalReaction>
</comment>
<comment type="subcellular location">
    <subcellularLocation>
        <location evidence="1">Membrane</location>
        <topology evidence="1">Multi-pass membrane protein</topology>
    </subcellularLocation>
</comment>
<dbReference type="Proteomes" id="UP001530377">
    <property type="component" value="Unassembled WGS sequence"/>
</dbReference>
<evidence type="ECO:0000256" key="1">
    <source>
        <dbReference type="ARBA" id="ARBA00004141"/>
    </source>
</evidence>
<feature type="compositionally biased region" description="Basic and acidic residues" evidence="14">
    <location>
        <begin position="169"/>
        <end position="182"/>
    </location>
</feature>
<dbReference type="InterPro" id="IPR050814">
    <property type="entry name" value="Myo-inositol_Transporter"/>
</dbReference>
<evidence type="ECO:0000256" key="11">
    <source>
        <dbReference type="ARBA" id="ARBA00044668"/>
    </source>
</evidence>
<evidence type="ECO:0000313" key="17">
    <source>
        <dbReference type="Proteomes" id="UP001530377"/>
    </source>
</evidence>
<organism evidence="16 17">
    <name type="scientific">Cyclostephanos tholiformis</name>
    <dbReference type="NCBI Taxonomy" id="382380"/>
    <lineage>
        <taxon>Eukaryota</taxon>
        <taxon>Sar</taxon>
        <taxon>Stramenopiles</taxon>
        <taxon>Ochrophyta</taxon>
        <taxon>Bacillariophyta</taxon>
        <taxon>Coscinodiscophyceae</taxon>
        <taxon>Thalassiosirophycidae</taxon>
        <taxon>Stephanodiscales</taxon>
        <taxon>Stephanodiscaceae</taxon>
        <taxon>Cyclostephanos</taxon>
    </lineage>
</organism>
<comment type="catalytic activity">
    <reaction evidence="12">
        <text>D-fructose(out) = D-fructose(in)</text>
        <dbReference type="Rhea" id="RHEA:60372"/>
        <dbReference type="ChEBI" id="CHEBI:37721"/>
    </reaction>
    <physiologicalReaction direction="left-to-right" evidence="12">
        <dbReference type="Rhea" id="RHEA:60373"/>
    </physiologicalReaction>
</comment>
<keyword evidence="6 15" id="KW-0472">Membrane</keyword>
<dbReference type="AlphaFoldDB" id="A0ABD3SGZ9"/>
<evidence type="ECO:0000256" key="7">
    <source>
        <dbReference type="ARBA" id="ARBA00044637"/>
    </source>
</evidence>
<name>A0ABD3SGZ9_9STRA</name>
<comment type="catalytic activity">
    <reaction evidence="9">
        <text>D-xylose(out) = D-xylose(in)</text>
        <dbReference type="Rhea" id="RHEA:78427"/>
        <dbReference type="ChEBI" id="CHEBI:53455"/>
    </reaction>
    <physiologicalReaction direction="left-to-right" evidence="9">
        <dbReference type="Rhea" id="RHEA:78428"/>
    </physiologicalReaction>
</comment>
<evidence type="ECO:0000313" key="16">
    <source>
        <dbReference type="EMBL" id="KAL3823835.1"/>
    </source>
</evidence>
<keyword evidence="3" id="KW-0813">Transport</keyword>
<evidence type="ECO:0000256" key="15">
    <source>
        <dbReference type="SAM" id="Phobius"/>
    </source>
</evidence>
<evidence type="ECO:0000256" key="9">
    <source>
        <dbReference type="ARBA" id="ARBA00044656"/>
    </source>
</evidence>
<accession>A0ABD3SGZ9</accession>
<dbReference type="PRINTS" id="PR00171">
    <property type="entry name" value="SUGRTRNSPORT"/>
</dbReference>
<keyword evidence="4 15" id="KW-0812">Transmembrane</keyword>
<feature type="transmembrane region" description="Helical" evidence="15">
    <location>
        <begin position="120"/>
        <end position="138"/>
    </location>
</feature>
<evidence type="ECO:0000256" key="14">
    <source>
        <dbReference type="SAM" id="MobiDB-lite"/>
    </source>
</evidence>
<comment type="catalytic activity">
    <reaction evidence="8">
        <text>D-glucose(out) = D-glucose(in)</text>
        <dbReference type="Rhea" id="RHEA:60376"/>
        <dbReference type="ChEBI" id="CHEBI:4167"/>
    </reaction>
    <physiologicalReaction direction="left-to-right" evidence="8">
        <dbReference type="Rhea" id="RHEA:60377"/>
    </physiologicalReaction>
</comment>
<dbReference type="InterPro" id="IPR003663">
    <property type="entry name" value="Sugar/inositol_transpt"/>
</dbReference>
<feature type="region of interest" description="Disordered" evidence="14">
    <location>
        <begin position="33"/>
        <end position="55"/>
    </location>
</feature>
<feature type="transmembrane region" description="Helical" evidence="15">
    <location>
        <begin position="78"/>
        <end position="100"/>
    </location>
</feature>